<comment type="caution">
    <text evidence="1">The sequence shown here is derived from an EMBL/GenBank/DDBJ whole genome shotgun (WGS) entry which is preliminary data.</text>
</comment>
<dbReference type="RefSeq" id="WP_141244492.1">
    <property type="nucleotide sequence ID" value="NZ_NTHN02000057.1"/>
</dbReference>
<dbReference type="Proteomes" id="UP000217448">
    <property type="component" value="Unassembled WGS sequence"/>
</dbReference>
<keyword evidence="2" id="KW-1185">Reference proteome</keyword>
<evidence type="ECO:0000313" key="2">
    <source>
        <dbReference type="Proteomes" id="UP000217448"/>
    </source>
</evidence>
<name>A0ABT2KTX9_9RHOB</name>
<accession>A0ABT2KTX9</accession>
<proteinExistence type="predicted"/>
<evidence type="ECO:0000313" key="1">
    <source>
        <dbReference type="EMBL" id="MCT4372837.1"/>
    </source>
</evidence>
<gene>
    <name evidence="1" type="ORF">CLG85_022025</name>
</gene>
<organism evidence="1 2">
    <name type="scientific">Alloyangia mangrovi</name>
    <dbReference type="NCBI Taxonomy" id="1779329"/>
    <lineage>
        <taxon>Bacteria</taxon>
        <taxon>Pseudomonadati</taxon>
        <taxon>Pseudomonadota</taxon>
        <taxon>Alphaproteobacteria</taxon>
        <taxon>Rhodobacterales</taxon>
        <taxon>Roseobacteraceae</taxon>
        <taxon>Alloyangia</taxon>
    </lineage>
</organism>
<sequence length="127" mass="14587">MEELYPEHFPWAPPQIDQKAVSKFRQGALPGYEFNRLGMVECPRCANISPSEISWPEDAYWQWQVMDETIVARNAEHAVLIAEFLSDAKRPITVKPSLRNIPSKILVGNRSEELIDQIFSDLKKAFV</sequence>
<dbReference type="EMBL" id="NTHN02000057">
    <property type="protein sequence ID" value="MCT4372837.1"/>
    <property type="molecule type" value="Genomic_DNA"/>
</dbReference>
<reference evidence="2" key="1">
    <citation type="submission" date="2023-07" db="EMBL/GenBank/DDBJ databases">
        <title>Yangia mangrovi SAOS 153D genome.</title>
        <authorList>
            <person name="Verma A."/>
            <person name="Pal Y."/>
            <person name="Sundharam S."/>
            <person name="Bisht B."/>
            <person name="Srinivasan K."/>
        </authorList>
    </citation>
    <scope>NUCLEOTIDE SEQUENCE [LARGE SCALE GENOMIC DNA]</scope>
    <source>
        <strain evidence="2">SAOS 153D</strain>
    </source>
</reference>
<protein>
    <submittedName>
        <fullName evidence="1">Uncharacterized protein</fullName>
    </submittedName>
</protein>